<reference evidence="1 2" key="2">
    <citation type="journal article" date="2022" name="Mol. Ecol. Resour.">
        <title>The genomes of chicory, endive, great burdock and yacon provide insights into Asteraceae paleo-polyploidization history and plant inulin production.</title>
        <authorList>
            <person name="Fan W."/>
            <person name="Wang S."/>
            <person name="Wang H."/>
            <person name="Wang A."/>
            <person name="Jiang F."/>
            <person name="Liu H."/>
            <person name="Zhao H."/>
            <person name="Xu D."/>
            <person name="Zhang Y."/>
        </authorList>
    </citation>
    <scope>NUCLEOTIDE SEQUENCE [LARGE SCALE GENOMIC DNA]</scope>
    <source>
        <strain evidence="2">cv. Niubang</strain>
    </source>
</reference>
<evidence type="ECO:0000313" key="1">
    <source>
        <dbReference type="EMBL" id="KAI3729938.1"/>
    </source>
</evidence>
<gene>
    <name evidence="1" type="ORF">L6452_18611</name>
</gene>
<dbReference type="EMBL" id="CM042051">
    <property type="protein sequence ID" value="KAI3729938.1"/>
    <property type="molecule type" value="Genomic_DNA"/>
</dbReference>
<reference evidence="2" key="1">
    <citation type="journal article" date="2022" name="Mol. Ecol. Resour.">
        <title>The genomes of chicory, endive, great burdock and yacon provide insights into Asteraceae palaeo-polyploidization history and plant inulin production.</title>
        <authorList>
            <person name="Fan W."/>
            <person name="Wang S."/>
            <person name="Wang H."/>
            <person name="Wang A."/>
            <person name="Jiang F."/>
            <person name="Liu H."/>
            <person name="Zhao H."/>
            <person name="Xu D."/>
            <person name="Zhang Y."/>
        </authorList>
    </citation>
    <scope>NUCLEOTIDE SEQUENCE [LARGE SCALE GENOMIC DNA]</scope>
    <source>
        <strain evidence="2">cv. Niubang</strain>
    </source>
</reference>
<keyword evidence="2" id="KW-1185">Reference proteome</keyword>
<organism evidence="1 2">
    <name type="scientific">Arctium lappa</name>
    <name type="common">Greater burdock</name>
    <name type="synonym">Lappa major</name>
    <dbReference type="NCBI Taxonomy" id="4217"/>
    <lineage>
        <taxon>Eukaryota</taxon>
        <taxon>Viridiplantae</taxon>
        <taxon>Streptophyta</taxon>
        <taxon>Embryophyta</taxon>
        <taxon>Tracheophyta</taxon>
        <taxon>Spermatophyta</taxon>
        <taxon>Magnoliopsida</taxon>
        <taxon>eudicotyledons</taxon>
        <taxon>Gunneridae</taxon>
        <taxon>Pentapetalae</taxon>
        <taxon>asterids</taxon>
        <taxon>campanulids</taxon>
        <taxon>Asterales</taxon>
        <taxon>Asteraceae</taxon>
        <taxon>Carduoideae</taxon>
        <taxon>Cardueae</taxon>
        <taxon>Arctiinae</taxon>
        <taxon>Arctium</taxon>
    </lineage>
</organism>
<dbReference type="Proteomes" id="UP001055879">
    <property type="component" value="Linkage Group LG05"/>
</dbReference>
<protein>
    <submittedName>
        <fullName evidence="1">Uncharacterized protein</fullName>
    </submittedName>
</protein>
<accession>A0ACB9C6Q3</accession>
<evidence type="ECO:0000313" key="2">
    <source>
        <dbReference type="Proteomes" id="UP001055879"/>
    </source>
</evidence>
<sequence length="280" mass="32959">MKKVEKKRKDFEKDNVELKKKISELEDQMKKEKKERVDFEKERKAYAQKDKFEKEKKKAEQKNVGVFKEISEQRKNVEKDFEEGRKVFEERNNLSSKIKEIEEIMFKVNVTEQKTPESIVQSPRDDLAESECSFKTASSSRFTNVSNNPLFDSDDSHTSKSKDQIRPSNLFYDKHVDGSCNIKKNKSQQKMFWRRKDEKEKDKWICKVKGSSEEKKEQKSFVYTSKAKRNNAPKGKTFGKPDLVYTINQLIRHLKIKGRRTLTSRQSSLGLVPQRSNDGL</sequence>
<proteinExistence type="predicted"/>
<name>A0ACB9C6Q3_ARCLA</name>
<comment type="caution">
    <text evidence="1">The sequence shown here is derived from an EMBL/GenBank/DDBJ whole genome shotgun (WGS) entry which is preliminary data.</text>
</comment>